<evidence type="ECO:0000313" key="4">
    <source>
        <dbReference type="EMBL" id="KAL1529361.1"/>
    </source>
</evidence>
<feature type="compositionally biased region" description="Polar residues" evidence="1">
    <location>
        <begin position="624"/>
        <end position="640"/>
    </location>
</feature>
<dbReference type="Proteomes" id="UP001515480">
    <property type="component" value="Unassembled WGS sequence"/>
</dbReference>
<evidence type="ECO:0000259" key="2">
    <source>
        <dbReference type="PROSITE" id="PS50090"/>
    </source>
</evidence>
<feature type="region of interest" description="Disordered" evidence="1">
    <location>
        <begin position="605"/>
        <end position="675"/>
    </location>
</feature>
<dbReference type="AlphaFoldDB" id="A0AB34K8Q5"/>
<keyword evidence="5" id="KW-1185">Reference proteome</keyword>
<dbReference type="Pfam" id="PF00249">
    <property type="entry name" value="Myb_DNA-binding"/>
    <property type="match status" value="2"/>
</dbReference>
<dbReference type="PROSITE" id="PS50090">
    <property type="entry name" value="MYB_LIKE"/>
    <property type="match status" value="2"/>
</dbReference>
<feature type="domain" description="HTH myb-type" evidence="3">
    <location>
        <begin position="549"/>
        <end position="603"/>
    </location>
</feature>
<feature type="compositionally biased region" description="Polar residues" evidence="1">
    <location>
        <begin position="655"/>
        <end position="666"/>
    </location>
</feature>
<dbReference type="InterPro" id="IPR009057">
    <property type="entry name" value="Homeodomain-like_sf"/>
</dbReference>
<feature type="region of interest" description="Disordered" evidence="1">
    <location>
        <begin position="95"/>
        <end position="117"/>
    </location>
</feature>
<feature type="compositionally biased region" description="Low complexity" evidence="1">
    <location>
        <begin position="148"/>
        <end position="159"/>
    </location>
</feature>
<evidence type="ECO:0000313" key="5">
    <source>
        <dbReference type="Proteomes" id="UP001515480"/>
    </source>
</evidence>
<dbReference type="CDD" id="cd00167">
    <property type="entry name" value="SANT"/>
    <property type="match status" value="2"/>
</dbReference>
<feature type="domain" description="Myb-like" evidence="2">
    <location>
        <begin position="665"/>
        <end position="716"/>
    </location>
</feature>
<dbReference type="GO" id="GO:0005634">
    <property type="term" value="C:nucleus"/>
    <property type="evidence" value="ECO:0007669"/>
    <property type="project" value="TreeGrafter"/>
</dbReference>
<dbReference type="PANTHER" id="PTHR45614">
    <property type="entry name" value="MYB PROTEIN-RELATED"/>
    <property type="match status" value="1"/>
</dbReference>
<accession>A0AB34K8Q5</accession>
<comment type="caution">
    <text evidence="4">The sequence shown here is derived from an EMBL/GenBank/DDBJ whole genome shotgun (WGS) entry which is preliminary data.</text>
</comment>
<feature type="compositionally biased region" description="Polar residues" evidence="1">
    <location>
        <begin position="106"/>
        <end position="115"/>
    </location>
</feature>
<dbReference type="SMART" id="SM00717">
    <property type="entry name" value="SANT"/>
    <property type="match status" value="2"/>
</dbReference>
<dbReference type="GO" id="GO:0000978">
    <property type="term" value="F:RNA polymerase II cis-regulatory region sequence-specific DNA binding"/>
    <property type="evidence" value="ECO:0007669"/>
    <property type="project" value="TreeGrafter"/>
</dbReference>
<feature type="region of interest" description="Disordered" evidence="1">
    <location>
        <begin position="1"/>
        <end position="52"/>
    </location>
</feature>
<dbReference type="InterPro" id="IPR050560">
    <property type="entry name" value="MYB_TF"/>
</dbReference>
<gene>
    <name evidence="4" type="ORF">AB1Y20_000313</name>
</gene>
<protein>
    <submittedName>
        <fullName evidence="4">Uncharacterized protein</fullName>
    </submittedName>
</protein>
<dbReference type="Gene3D" id="1.10.10.60">
    <property type="entry name" value="Homeodomain-like"/>
    <property type="match status" value="2"/>
</dbReference>
<dbReference type="EMBL" id="JBGBPQ010000001">
    <property type="protein sequence ID" value="KAL1529361.1"/>
    <property type="molecule type" value="Genomic_DNA"/>
</dbReference>
<evidence type="ECO:0000256" key="1">
    <source>
        <dbReference type="SAM" id="MobiDB-lite"/>
    </source>
</evidence>
<organism evidence="4 5">
    <name type="scientific">Prymnesium parvum</name>
    <name type="common">Toxic golden alga</name>
    <dbReference type="NCBI Taxonomy" id="97485"/>
    <lineage>
        <taxon>Eukaryota</taxon>
        <taxon>Haptista</taxon>
        <taxon>Haptophyta</taxon>
        <taxon>Prymnesiophyceae</taxon>
        <taxon>Prymnesiales</taxon>
        <taxon>Prymnesiaceae</taxon>
        <taxon>Prymnesium</taxon>
    </lineage>
</organism>
<dbReference type="InterPro" id="IPR001005">
    <property type="entry name" value="SANT/Myb"/>
</dbReference>
<dbReference type="PROSITE" id="PS51294">
    <property type="entry name" value="HTH_MYB"/>
    <property type="match status" value="2"/>
</dbReference>
<reference evidence="4 5" key="1">
    <citation type="journal article" date="2024" name="Science">
        <title>Giant polyketide synthase enzymes in the biosynthesis of giant marine polyether toxins.</title>
        <authorList>
            <person name="Fallon T.R."/>
            <person name="Shende V.V."/>
            <person name="Wierzbicki I.H."/>
            <person name="Pendleton A.L."/>
            <person name="Watervoot N.F."/>
            <person name="Auber R.P."/>
            <person name="Gonzalez D.J."/>
            <person name="Wisecaver J.H."/>
            <person name="Moore B.S."/>
        </authorList>
    </citation>
    <scope>NUCLEOTIDE SEQUENCE [LARGE SCALE GENOMIC DNA]</scope>
    <source>
        <strain evidence="4 5">12B1</strain>
    </source>
</reference>
<dbReference type="SUPFAM" id="SSF46689">
    <property type="entry name" value="Homeodomain-like"/>
    <property type="match status" value="2"/>
</dbReference>
<evidence type="ECO:0000259" key="3">
    <source>
        <dbReference type="PROSITE" id="PS51294"/>
    </source>
</evidence>
<feature type="region of interest" description="Disordered" evidence="1">
    <location>
        <begin position="139"/>
        <end position="210"/>
    </location>
</feature>
<dbReference type="InterPro" id="IPR017930">
    <property type="entry name" value="Myb_dom"/>
</dbReference>
<dbReference type="GO" id="GO:0000981">
    <property type="term" value="F:DNA-binding transcription factor activity, RNA polymerase II-specific"/>
    <property type="evidence" value="ECO:0007669"/>
    <property type="project" value="TreeGrafter"/>
</dbReference>
<proteinExistence type="predicted"/>
<name>A0AB34K8Q5_PRYPA</name>
<feature type="compositionally biased region" description="Basic and acidic residues" evidence="1">
    <location>
        <begin position="17"/>
        <end position="29"/>
    </location>
</feature>
<feature type="domain" description="HTH myb-type" evidence="3">
    <location>
        <begin position="670"/>
        <end position="720"/>
    </location>
</feature>
<sequence>MLAKLKRKVSSRTTRRSIGDGEAEQKEPQLSHAPSLDSKDSSGSEGVPNNDKRHHIHKMYKLFGRFSVQQNTGLEQEIDGGLERLPHDLPDIASESERTSMRSSRVGSSYQSQASLRRESFTGDADFLCDFPRRMEGFPGVPTPVGNSIRSSESSVDSELLSKHVEPGAGRQSAASGHSGAGPLQMAHKDCMMPPEESSSKSGNSSAHDFQAAHIRGSSFRSDGSGFDLSALVHPNQLELLFAQEAAELDGMHPTVSASSASLLSASHDGDPMAKLLEDCAGPIPPRLGHGVSQDSDPMVKFFADSSHMSSFLYELEEHADLTGTRPAGMGDAEEYLQSQQGHTPPVGLMREHAPAHDVFCPYPTSSSEPQLRGHDASMANVHAAALAPRNHCQMVDGSLQSYCPGQTLMSQYGNEHISTVPTGGTNHSTVNGALFNVPQPQLAQPLMVYQQMPMRLPTATAIPFGTPMVAGNPMYAYAGGVPMSNADAAPGQSALSGYGHGLQVATVTAVGGNASAAMVCGLQNAMGVPNPATAAGMGHGARMDHTHRNIMGRKEWSPEEDRTILEAVDELGQKWRVVAQRLVGRSDDAVRNRWKRLNKERLSNVYDGTDSNTPDIGELYPDSSVSTSPVEISQRQESPLSDHGGATWGGGDFSQETNGKGSMSSRAERLPWTPAEDTEIVRSVQQLGLKWQQIAARLPGNRTPHAVRNRFYRLKQLQQQPNHGDAPVVQHHSINQS</sequence>
<feature type="domain" description="Myb-like" evidence="2">
    <location>
        <begin position="549"/>
        <end position="599"/>
    </location>
</feature>
<feature type="compositionally biased region" description="Basic residues" evidence="1">
    <location>
        <begin position="1"/>
        <end position="15"/>
    </location>
</feature>